<evidence type="ECO:0000256" key="2">
    <source>
        <dbReference type="SAM" id="MobiDB-lite"/>
    </source>
</evidence>
<dbReference type="EMBL" id="JAEAOA010000524">
    <property type="protein sequence ID" value="KAK3603966.1"/>
    <property type="molecule type" value="Genomic_DNA"/>
</dbReference>
<name>A0AAE0T566_9BIVA</name>
<evidence type="ECO:0000313" key="4">
    <source>
        <dbReference type="Proteomes" id="UP001195483"/>
    </source>
</evidence>
<feature type="region of interest" description="Disordered" evidence="2">
    <location>
        <begin position="231"/>
        <end position="254"/>
    </location>
</feature>
<reference evidence="3" key="3">
    <citation type="submission" date="2023-05" db="EMBL/GenBank/DDBJ databases">
        <authorList>
            <person name="Smith C.H."/>
        </authorList>
    </citation>
    <scope>NUCLEOTIDE SEQUENCE</scope>
    <source>
        <strain evidence="3">CHS0354</strain>
        <tissue evidence="3">Mantle</tissue>
    </source>
</reference>
<sequence length="254" mass="28790">MNVKLFELLGTIHPSLSDIGDEVFGEDTEERRLQIEFEIKERNENKAKQKENKMRERVKKLESKLRLLKKQKRMNDLNRFRVAGYAANAFHPHVMPPYYPGSGQENYYIPGHNMYDQQLPFTGTIYGHPTGQNLNFQNAPPTDIQSSSTSTDGNYKNAYVPPASLRRQPPAMLVSQKNSEGPLIFHTGQFGGQFVSQGSVYEPYENPALRQWRVAGMAATFANHPRVGRHSVEIGSVDNPNESESNQSYDDSIV</sequence>
<reference evidence="3" key="1">
    <citation type="journal article" date="2021" name="Genome Biol. Evol.">
        <title>A High-Quality Reference Genome for a Parasitic Bivalve with Doubly Uniparental Inheritance (Bivalvia: Unionida).</title>
        <authorList>
            <person name="Smith C.H."/>
        </authorList>
    </citation>
    <scope>NUCLEOTIDE SEQUENCE</scope>
    <source>
        <strain evidence="3">CHS0354</strain>
    </source>
</reference>
<evidence type="ECO:0000256" key="1">
    <source>
        <dbReference type="SAM" id="Coils"/>
    </source>
</evidence>
<feature type="coiled-coil region" evidence="1">
    <location>
        <begin position="40"/>
        <end position="71"/>
    </location>
</feature>
<dbReference type="AlphaFoldDB" id="A0AAE0T566"/>
<reference evidence="3" key="2">
    <citation type="journal article" date="2021" name="Genome Biol. Evol.">
        <title>Developing a high-quality reference genome for a parasitic bivalve with doubly uniparental inheritance (Bivalvia: Unionida).</title>
        <authorList>
            <person name="Smith C.H."/>
        </authorList>
    </citation>
    <scope>NUCLEOTIDE SEQUENCE</scope>
    <source>
        <strain evidence="3">CHS0354</strain>
        <tissue evidence="3">Mantle</tissue>
    </source>
</reference>
<proteinExistence type="predicted"/>
<accession>A0AAE0T566</accession>
<keyword evidence="1" id="KW-0175">Coiled coil</keyword>
<keyword evidence="4" id="KW-1185">Reference proteome</keyword>
<gene>
    <name evidence="3" type="ORF">CHS0354_007716</name>
</gene>
<evidence type="ECO:0000313" key="3">
    <source>
        <dbReference type="EMBL" id="KAK3603966.1"/>
    </source>
</evidence>
<protein>
    <submittedName>
        <fullName evidence="3">Uncharacterized protein</fullName>
    </submittedName>
</protein>
<organism evidence="3 4">
    <name type="scientific">Potamilus streckersoni</name>
    <dbReference type="NCBI Taxonomy" id="2493646"/>
    <lineage>
        <taxon>Eukaryota</taxon>
        <taxon>Metazoa</taxon>
        <taxon>Spiralia</taxon>
        <taxon>Lophotrochozoa</taxon>
        <taxon>Mollusca</taxon>
        <taxon>Bivalvia</taxon>
        <taxon>Autobranchia</taxon>
        <taxon>Heteroconchia</taxon>
        <taxon>Palaeoheterodonta</taxon>
        <taxon>Unionida</taxon>
        <taxon>Unionoidea</taxon>
        <taxon>Unionidae</taxon>
        <taxon>Ambleminae</taxon>
        <taxon>Lampsilini</taxon>
        <taxon>Potamilus</taxon>
    </lineage>
</organism>
<dbReference type="Proteomes" id="UP001195483">
    <property type="component" value="Unassembled WGS sequence"/>
</dbReference>
<feature type="compositionally biased region" description="Polar residues" evidence="2">
    <location>
        <begin position="238"/>
        <end position="254"/>
    </location>
</feature>
<comment type="caution">
    <text evidence="3">The sequence shown here is derived from an EMBL/GenBank/DDBJ whole genome shotgun (WGS) entry which is preliminary data.</text>
</comment>